<proteinExistence type="predicted"/>
<accession>A0ABN6RUN8</accession>
<organism evidence="2 3">
    <name type="scientific">Pseudodesulfovibrio portus</name>
    <dbReference type="NCBI Taxonomy" id="231439"/>
    <lineage>
        <taxon>Bacteria</taxon>
        <taxon>Pseudomonadati</taxon>
        <taxon>Thermodesulfobacteriota</taxon>
        <taxon>Desulfovibrionia</taxon>
        <taxon>Desulfovibrionales</taxon>
        <taxon>Desulfovibrionaceae</taxon>
    </lineage>
</organism>
<dbReference type="EMBL" id="AP026708">
    <property type="protein sequence ID" value="BDQ33677.1"/>
    <property type="molecule type" value="Genomic_DNA"/>
</dbReference>
<keyword evidence="1" id="KW-1133">Transmembrane helix</keyword>
<evidence type="ECO:0000313" key="2">
    <source>
        <dbReference type="EMBL" id="BDQ33677.1"/>
    </source>
</evidence>
<feature type="transmembrane region" description="Helical" evidence="1">
    <location>
        <begin position="20"/>
        <end position="40"/>
    </location>
</feature>
<dbReference type="RefSeq" id="WP_264983740.1">
    <property type="nucleotide sequence ID" value="NZ_AP026708.1"/>
</dbReference>
<keyword evidence="1" id="KW-0472">Membrane</keyword>
<keyword evidence="3" id="KW-1185">Reference proteome</keyword>
<name>A0ABN6RUN8_9BACT</name>
<dbReference type="Proteomes" id="UP001061361">
    <property type="component" value="Chromosome"/>
</dbReference>
<feature type="transmembrane region" description="Helical" evidence="1">
    <location>
        <begin position="46"/>
        <end position="69"/>
    </location>
</feature>
<gene>
    <name evidence="2" type="ORF">JCM14722_12190</name>
</gene>
<sequence length="103" mass="11325">MGLIKRLWRGEVDLARTFWVFGFTVGVLFRGAGLLLAVLAEKNIGFAAVLLSFGVFLIVYQVFISVAVWRSADRYQGYRGWAFLAKAMVVLGVVQLIAGLVGI</sequence>
<feature type="transmembrane region" description="Helical" evidence="1">
    <location>
        <begin position="81"/>
        <end position="101"/>
    </location>
</feature>
<evidence type="ECO:0000256" key="1">
    <source>
        <dbReference type="SAM" id="Phobius"/>
    </source>
</evidence>
<protein>
    <submittedName>
        <fullName evidence="2">Uncharacterized protein</fullName>
    </submittedName>
</protein>
<evidence type="ECO:0000313" key="3">
    <source>
        <dbReference type="Proteomes" id="UP001061361"/>
    </source>
</evidence>
<keyword evidence="1" id="KW-0812">Transmembrane</keyword>
<reference evidence="2" key="1">
    <citation type="submission" date="2022-08" db="EMBL/GenBank/DDBJ databases">
        <title>Genome Sequence of the sulphate-reducing bacterium, Pseudodesulfovibrio portus JCM14722.</title>
        <authorList>
            <person name="Kondo R."/>
            <person name="Kataoka T."/>
        </authorList>
    </citation>
    <scope>NUCLEOTIDE SEQUENCE</scope>
    <source>
        <strain evidence="2">JCM 14722</strain>
    </source>
</reference>